<gene>
    <name evidence="1" type="ORF">ATNIH1004_000273</name>
</gene>
<reference evidence="1 2" key="1">
    <citation type="submission" date="2019-08" db="EMBL/GenBank/DDBJ databases">
        <title>The genome sequence of a newly discovered highly antifungal drug resistant Aspergillus species, Aspergillus tanneri NIH 1004.</title>
        <authorList>
            <person name="Mounaud S."/>
            <person name="Singh I."/>
            <person name="Joardar V."/>
            <person name="Pakala S."/>
            <person name="Pakala S."/>
            <person name="Venepally P."/>
            <person name="Chung J.K."/>
            <person name="Losada L."/>
            <person name="Nierman W.C."/>
        </authorList>
    </citation>
    <scope>NUCLEOTIDE SEQUENCE [LARGE SCALE GENOMIC DNA]</scope>
    <source>
        <strain evidence="1 2">NIH1004</strain>
    </source>
</reference>
<dbReference type="RefSeq" id="XP_033430752.1">
    <property type="nucleotide sequence ID" value="XM_033564995.1"/>
</dbReference>
<evidence type="ECO:0000313" key="2">
    <source>
        <dbReference type="Proteomes" id="UP000324241"/>
    </source>
</evidence>
<dbReference type="EMBL" id="QUQM01000002">
    <property type="protein sequence ID" value="KAA8651391.1"/>
    <property type="molecule type" value="Genomic_DNA"/>
</dbReference>
<dbReference type="Proteomes" id="UP000324241">
    <property type="component" value="Unassembled WGS sequence"/>
</dbReference>
<evidence type="ECO:0000313" key="1">
    <source>
        <dbReference type="EMBL" id="KAA8651391.1"/>
    </source>
</evidence>
<sequence length="286" mass="32406">MTHRSHWMQNSVDKLTEIFGRRVMGIHSPTSGMVFDVIKCLVQRNFCYATEDAREAYEIVRTSMLDSNVTKIVLILHSQGCIAGSLMIDWLTAEMSLHQLEKLEIYTFGNAANHFNDPHKMIPDIEGTDSSDTVNFEKNSHGAVSQDSNALHTADGQIQTAVNVVTGGQSPGSSLTPPKTPIRLMPYIEHYVNTGDFVCRWGVMHFAQIPNRFLGHVLYNEAWGHLFIQHYLDRWFLGPPPDQGELPEEELVLVDPSDTDVENELEKETFRFSRLWRYRGGDSPAN</sequence>
<accession>A0A5M9MW90</accession>
<comment type="caution">
    <text evidence="1">The sequence shown here is derived from an EMBL/GenBank/DDBJ whole genome shotgun (WGS) entry which is preliminary data.</text>
</comment>
<dbReference type="GeneID" id="54322975"/>
<dbReference type="PANTHER" id="PTHR42044:SF2">
    <property type="entry name" value="DUF676 DOMAIN-CONTAINING PROTEIN"/>
    <property type="match status" value="1"/>
</dbReference>
<dbReference type="PANTHER" id="PTHR42044">
    <property type="entry name" value="DUF676 DOMAIN-CONTAINING PROTEIN-RELATED"/>
    <property type="match status" value="1"/>
</dbReference>
<evidence type="ECO:0008006" key="3">
    <source>
        <dbReference type="Google" id="ProtNLM"/>
    </source>
</evidence>
<dbReference type="AlphaFoldDB" id="A0A5M9MW90"/>
<proteinExistence type="predicted"/>
<name>A0A5M9MW90_9EURO</name>
<organism evidence="1 2">
    <name type="scientific">Aspergillus tanneri</name>
    <dbReference type="NCBI Taxonomy" id="1220188"/>
    <lineage>
        <taxon>Eukaryota</taxon>
        <taxon>Fungi</taxon>
        <taxon>Dikarya</taxon>
        <taxon>Ascomycota</taxon>
        <taxon>Pezizomycotina</taxon>
        <taxon>Eurotiomycetes</taxon>
        <taxon>Eurotiomycetidae</taxon>
        <taxon>Eurotiales</taxon>
        <taxon>Aspergillaceae</taxon>
        <taxon>Aspergillus</taxon>
        <taxon>Aspergillus subgen. Circumdati</taxon>
    </lineage>
</organism>
<dbReference type="OrthoDB" id="202545at2759"/>
<protein>
    <recommendedName>
        <fullName evidence="3">DUF676 domain-containing protein</fullName>
    </recommendedName>
</protein>